<dbReference type="Pfam" id="PF00441">
    <property type="entry name" value="Acyl-CoA_dh_1"/>
    <property type="match status" value="1"/>
</dbReference>
<comment type="pathway">
    <text evidence="2">Amino-acid degradation; L-valine degradation.</text>
</comment>
<dbReference type="InterPro" id="IPR009100">
    <property type="entry name" value="AcylCoA_DH/oxidase_NM_dom_sf"/>
</dbReference>
<dbReference type="EMBL" id="MELK01000029">
    <property type="protein sequence ID" value="OFW57917.1"/>
    <property type="molecule type" value="Genomic_DNA"/>
</dbReference>
<dbReference type="InterPro" id="IPR006091">
    <property type="entry name" value="Acyl-CoA_Oxase/DH_mid-dom"/>
</dbReference>
<evidence type="ECO:0000256" key="1">
    <source>
        <dbReference type="ARBA" id="ARBA00001974"/>
    </source>
</evidence>
<evidence type="ECO:0000259" key="11">
    <source>
        <dbReference type="Pfam" id="PF02771"/>
    </source>
</evidence>
<keyword evidence="4" id="KW-0101">Branched-chain amino acid catabolism</keyword>
<dbReference type="Pfam" id="PF02771">
    <property type="entry name" value="Acyl-CoA_dh_N"/>
    <property type="match status" value="1"/>
</dbReference>
<proteinExistence type="inferred from homology"/>
<dbReference type="FunFam" id="1.10.540.10:FF:000002">
    <property type="entry name" value="Acyl-CoA dehydrogenase FadE19"/>
    <property type="match status" value="1"/>
</dbReference>
<dbReference type="InterPro" id="IPR037069">
    <property type="entry name" value="AcylCoA_DH/ox_N_sf"/>
</dbReference>
<comment type="caution">
    <text evidence="12">The sequence shown here is derived from an EMBL/GenBank/DDBJ whole genome shotgun (WGS) entry which is preliminary data.</text>
</comment>
<dbReference type="FunFam" id="2.40.110.10:FF:000001">
    <property type="entry name" value="Acyl-CoA dehydrogenase, mitochondrial"/>
    <property type="match status" value="1"/>
</dbReference>
<feature type="domain" description="Acyl-CoA dehydrogenase/oxidase C-terminal" evidence="9">
    <location>
        <begin position="229"/>
        <end position="376"/>
    </location>
</feature>
<evidence type="ECO:0000256" key="4">
    <source>
        <dbReference type="ARBA" id="ARBA00022456"/>
    </source>
</evidence>
<keyword evidence="5 8" id="KW-0285">Flavoprotein</keyword>
<dbReference type="SUPFAM" id="SSF47203">
    <property type="entry name" value="Acyl-CoA dehydrogenase C-terminal domain-like"/>
    <property type="match status" value="1"/>
</dbReference>
<dbReference type="Gene3D" id="2.40.110.10">
    <property type="entry name" value="Butyryl-CoA Dehydrogenase, subunit A, domain 2"/>
    <property type="match status" value="1"/>
</dbReference>
<keyword evidence="7 8" id="KW-0560">Oxidoreductase</keyword>
<comment type="cofactor">
    <cofactor evidence="1 8">
        <name>FAD</name>
        <dbReference type="ChEBI" id="CHEBI:57692"/>
    </cofactor>
</comment>
<dbReference type="GO" id="GO:0009083">
    <property type="term" value="P:branched-chain amino acid catabolic process"/>
    <property type="evidence" value="ECO:0007669"/>
    <property type="project" value="UniProtKB-KW"/>
</dbReference>
<feature type="domain" description="Acyl-CoA dehydrogenase/oxidase N-terminal" evidence="11">
    <location>
        <begin position="6"/>
        <end position="117"/>
    </location>
</feature>
<dbReference type="Proteomes" id="UP000177876">
    <property type="component" value="Unassembled WGS sequence"/>
</dbReference>
<dbReference type="InterPro" id="IPR046373">
    <property type="entry name" value="Acyl-CoA_Oxase/DH_mid-dom_sf"/>
</dbReference>
<dbReference type="PIRSF" id="PIRSF016578">
    <property type="entry name" value="HsaA"/>
    <property type="match status" value="1"/>
</dbReference>
<dbReference type="Pfam" id="PF02770">
    <property type="entry name" value="Acyl-CoA_dh_M"/>
    <property type="match status" value="1"/>
</dbReference>
<dbReference type="PANTHER" id="PTHR43884:SF12">
    <property type="entry name" value="ISOVALERYL-COA DEHYDROGENASE, MITOCHONDRIAL-RELATED"/>
    <property type="match status" value="1"/>
</dbReference>
<feature type="domain" description="Acyl-CoA oxidase/dehydrogenase middle" evidence="10">
    <location>
        <begin position="122"/>
        <end position="217"/>
    </location>
</feature>
<evidence type="ECO:0000313" key="13">
    <source>
        <dbReference type="Proteomes" id="UP000177876"/>
    </source>
</evidence>
<dbReference type="GO" id="GO:0050660">
    <property type="term" value="F:flavin adenine dinucleotide binding"/>
    <property type="evidence" value="ECO:0007669"/>
    <property type="project" value="InterPro"/>
</dbReference>
<dbReference type="STRING" id="1797197.A2Y75_11825"/>
<evidence type="ECO:0000256" key="8">
    <source>
        <dbReference type="RuleBase" id="RU362125"/>
    </source>
</evidence>
<dbReference type="InterPro" id="IPR009075">
    <property type="entry name" value="AcylCo_DH/oxidase_C"/>
</dbReference>
<reference evidence="12 13" key="1">
    <citation type="journal article" date="2016" name="Nat. Commun.">
        <title>Thousands of microbial genomes shed light on interconnected biogeochemical processes in an aquifer system.</title>
        <authorList>
            <person name="Anantharaman K."/>
            <person name="Brown C.T."/>
            <person name="Hug L.A."/>
            <person name="Sharon I."/>
            <person name="Castelle C.J."/>
            <person name="Probst A.J."/>
            <person name="Thomas B.C."/>
            <person name="Singh A."/>
            <person name="Wilkins M.J."/>
            <person name="Karaoz U."/>
            <person name="Brodie E.L."/>
            <person name="Williams K.H."/>
            <person name="Hubbard S.S."/>
            <person name="Banfield J.F."/>
        </authorList>
    </citation>
    <scope>NUCLEOTIDE SEQUENCE [LARGE SCALE GENOMIC DNA]</scope>
</reference>
<sequence length="385" mass="42385">MNLELTHEQKMVQATAAEFTDSEILPKIAELDREHRLDMTIIRGMSELGLLGAAIPEQYGGQGLDFIATGLICEEIERGDGAFRTLLSVHLGLNSLTLLEFGSEEQKQAYLIPQARGQKIACFGLTEPGVGSDVAALESRARREGDHYVLNGQKTWISYANVADHFLVFAKTDQEAGHKGISAFLLDRTMPGIETRDIPHKLGVWAGSTGEIFLSDVEVPETNRLGREGEGFKIAMYALDMGRFTVAAGAVGTMRAALEASVRYANERHAFGRPIGNHQLVQDMIAEMVRGLETSRLLVYQAAWLKDLGVRNTRETSLAKWHATECAFQAANSAVQIHGAYGYSGEYPVERIFRNARAPVLYEGTSEIHKMLQAEDALGYRKLNG</sequence>
<evidence type="ECO:0000259" key="10">
    <source>
        <dbReference type="Pfam" id="PF02770"/>
    </source>
</evidence>
<evidence type="ECO:0000259" key="9">
    <source>
        <dbReference type="Pfam" id="PF00441"/>
    </source>
</evidence>
<keyword evidence="6 8" id="KW-0274">FAD</keyword>
<dbReference type="InterPro" id="IPR036250">
    <property type="entry name" value="AcylCo_DH-like_C"/>
</dbReference>
<protein>
    <submittedName>
        <fullName evidence="12">Butyryl-CoA dehydrogenase</fullName>
    </submittedName>
</protein>
<dbReference type="PANTHER" id="PTHR43884">
    <property type="entry name" value="ACYL-COA DEHYDROGENASE"/>
    <property type="match status" value="1"/>
</dbReference>
<evidence type="ECO:0000256" key="2">
    <source>
        <dbReference type="ARBA" id="ARBA00005109"/>
    </source>
</evidence>
<organism evidence="12 13">
    <name type="scientific">Candidatus Solincola sediminis</name>
    <dbReference type="NCBI Taxonomy" id="1797199"/>
    <lineage>
        <taxon>Bacteria</taxon>
        <taxon>Bacillati</taxon>
        <taxon>Actinomycetota</taxon>
        <taxon>Candidatus Geothermincolia</taxon>
        <taxon>Candidatus Geothermincolales</taxon>
        <taxon>Candidatus Geothermincolaceae</taxon>
        <taxon>Candidatus Solincola</taxon>
    </lineage>
</organism>
<gene>
    <name evidence="12" type="ORF">A2Y75_11825</name>
</gene>
<dbReference type="SUPFAM" id="SSF56645">
    <property type="entry name" value="Acyl-CoA dehydrogenase NM domain-like"/>
    <property type="match status" value="1"/>
</dbReference>
<name>A0A1F2WM74_9ACTN</name>
<evidence type="ECO:0000256" key="5">
    <source>
        <dbReference type="ARBA" id="ARBA00022630"/>
    </source>
</evidence>
<dbReference type="GO" id="GO:0003995">
    <property type="term" value="F:acyl-CoA dehydrogenase activity"/>
    <property type="evidence" value="ECO:0007669"/>
    <property type="project" value="TreeGrafter"/>
</dbReference>
<dbReference type="Gene3D" id="1.20.140.10">
    <property type="entry name" value="Butyryl-CoA Dehydrogenase, subunit A, domain 3"/>
    <property type="match status" value="1"/>
</dbReference>
<accession>A0A1F2WM74</accession>
<dbReference type="FunFam" id="1.20.140.10:FF:000001">
    <property type="entry name" value="Acyl-CoA dehydrogenase"/>
    <property type="match status" value="1"/>
</dbReference>
<dbReference type="Gene3D" id="1.10.540.10">
    <property type="entry name" value="Acyl-CoA dehydrogenase/oxidase, N-terminal domain"/>
    <property type="match status" value="1"/>
</dbReference>
<dbReference type="InterPro" id="IPR013786">
    <property type="entry name" value="AcylCoA_DH/ox_N"/>
</dbReference>
<evidence type="ECO:0000313" key="12">
    <source>
        <dbReference type="EMBL" id="OFW57917.1"/>
    </source>
</evidence>
<dbReference type="AlphaFoldDB" id="A0A1F2WM74"/>
<comment type="similarity">
    <text evidence="3 8">Belongs to the acyl-CoA dehydrogenase family.</text>
</comment>
<evidence type="ECO:0000256" key="7">
    <source>
        <dbReference type="ARBA" id="ARBA00023002"/>
    </source>
</evidence>
<evidence type="ECO:0000256" key="6">
    <source>
        <dbReference type="ARBA" id="ARBA00022827"/>
    </source>
</evidence>
<evidence type="ECO:0000256" key="3">
    <source>
        <dbReference type="ARBA" id="ARBA00009347"/>
    </source>
</evidence>